<protein>
    <submittedName>
        <fullName evidence="2">Sulfurtransferase</fullName>
    </submittedName>
</protein>
<dbReference type="AlphaFoldDB" id="A0A5C8NMD3"/>
<evidence type="ECO:0000313" key="2">
    <source>
        <dbReference type="EMBL" id="TXL62348.1"/>
    </source>
</evidence>
<keyword evidence="3" id="KW-1185">Reference proteome</keyword>
<dbReference type="EMBL" id="VDUX01000002">
    <property type="protein sequence ID" value="TXL62348.1"/>
    <property type="molecule type" value="Genomic_DNA"/>
</dbReference>
<gene>
    <name evidence="2" type="ORF">FHP06_06550</name>
</gene>
<reference evidence="2 3" key="1">
    <citation type="submission" date="2019-06" db="EMBL/GenBank/DDBJ databases">
        <title>Aeromicrobium sp. nov., isolated from a maize field.</title>
        <authorList>
            <person name="Lin S.-Y."/>
            <person name="Tsai C.-F."/>
            <person name="Young C.-C."/>
        </authorList>
    </citation>
    <scope>NUCLEOTIDE SEQUENCE [LARGE SCALE GENOMIC DNA]</scope>
    <source>
        <strain evidence="2 3">CC-CFT486</strain>
    </source>
</reference>
<dbReference type="InterPro" id="IPR036873">
    <property type="entry name" value="Rhodanese-like_dom_sf"/>
</dbReference>
<organism evidence="2 3">
    <name type="scientific">Aeromicrobium terrae</name>
    <dbReference type="NCBI Taxonomy" id="2498846"/>
    <lineage>
        <taxon>Bacteria</taxon>
        <taxon>Bacillati</taxon>
        <taxon>Actinomycetota</taxon>
        <taxon>Actinomycetes</taxon>
        <taxon>Propionibacteriales</taxon>
        <taxon>Nocardioidaceae</taxon>
        <taxon>Aeromicrobium</taxon>
    </lineage>
</organism>
<dbReference type="GO" id="GO:0004792">
    <property type="term" value="F:thiosulfate-cyanide sulfurtransferase activity"/>
    <property type="evidence" value="ECO:0007669"/>
    <property type="project" value="TreeGrafter"/>
</dbReference>
<dbReference type="PROSITE" id="PS50206">
    <property type="entry name" value="RHODANESE_3"/>
    <property type="match status" value="1"/>
</dbReference>
<dbReference type="PANTHER" id="PTHR44086:SF10">
    <property type="entry name" value="THIOSULFATE SULFURTRANSFERASE_RHODANESE-LIKE DOMAIN-CONTAINING PROTEIN 3"/>
    <property type="match status" value="1"/>
</dbReference>
<comment type="caution">
    <text evidence="2">The sequence shown here is derived from an EMBL/GenBank/DDBJ whole genome shotgun (WGS) entry which is preliminary data.</text>
</comment>
<dbReference type="SUPFAM" id="SSF52821">
    <property type="entry name" value="Rhodanese/Cell cycle control phosphatase"/>
    <property type="match status" value="1"/>
</dbReference>
<dbReference type="Pfam" id="PF00581">
    <property type="entry name" value="Rhodanese"/>
    <property type="match status" value="1"/>
</dbReference>
<evidence type="ECO:0000259" key="1">
    <source>
        <dbReference type="PROSITE" id="PS50206"/>
    </source>
</evidence>
<dbReference type="PANTHER" id="PTHR44086">
    <property type="entry name" value="THIOSULFATE SULFURTRANSFERASE RDL2, MITOCHONDRIAL-RELATED"/>
    <property type="match status" value="1"/>
</dbReference>
<dbReference type="Proteomes" id="UP000321571">
    <property type="component" value="Unassembled WGS sequence"/>
</dbReference>
<sequence>MTATFASVDALVEDARTGLRRLTPSEAQARVEAGAVLVDIRPEWQRVEDGVIPDSLIIERNHLEWRLHPGSGASLPEARADQEWIVYCTEGYASSLAAASLRSLGLDATDLAGGIVAWRNAGLPVVVAHRQ</sequence>
<evidence type="ECO:0000313" key="3">
    <source>
        <dbReference type="Proteomes" id="UP000321571"/>
    </source>
</evidence>
<name>A0A5C8NMD3_9ACTN</name>
<accession>A0A5C8NMD3</accession>
<keyword evidence="2" id="KW-0808">Transferase</keyword>
<dbReference type="InterPro" id="IPR001763">
    <property type="entry name" value="Rhodanese-like_dom"/>
</dbReference>
<feature type="domain" description="Rhodanese" evidence="1">
    <location>
        <begin position="31"/>
        <end position="127"/>
    </location>
</feature>
<dbReference type="SMART" id="SM00450">
    <property type="entry name" value="RHOD"/>
    <property type="match status" value="1"/>
</dbReference>
<dbReference type="OrthoDB" id="4828183at2"/>
<dbReference type="RefSeq" id="WP_147684953.1">
    <property type="nucleotide sequence ID" value="NZ_VDUX01000002.1"/>
</dbReference>
<proteinExistence type="predicted"/>
<dbReference type="Gene3D" id="3.40.250.10">
    <property type="entry name" value="Rhodanese-like domain"/>
    <property type="match status" value="1"/>
</dbReference>